<protein>
    <submittedName>
        <fullName evidence="2">16S rRNA (Adenine(1408)-N(1))-methyltransferase</fullName>
    </submittedName>
</protein>
<gene>
    <name evidence="2" type="ORF">SAMN04244553_3252</name>
</gene>
<organism evidence="2 3">
    <name type="scientific">Nocardia amikacinitolerans</name>
    <dbReference type="NCBI Taxonomy" id="756689"/>
    <lineage>
        <taxon>Bacteria</taxon>
        <taxon>Bacillati</taxon>
        <taxon>Actinomycetota</taxon>
        <taxon>Actinomycetes</taxon>
        <taxon>Mycobacteriales</taxon>
        <taxon>Nocardiaceae</taxon>
        <taxon>Nocardia</taxon>
    </lineage>
</organism>
<dbReference type="Gene3D" id="3.40.50.150">
    <property type="entry name" value="Vaccinia Virus protein VP39"/>
    <property type="match status" value="1"/>
</dbReference>
<keyword evidence="2" id="KW-0489">Methyltransferase</keyword>
<dbReference type="GO" id="GO:0008168">
    <property type="term" value="F:methyltransferase activity"/>
    <property type="evidence" value="ECO:0007669"/>
    <property type="project" value="UniProtKB-KW"/>
</dbReference>
<keyword evidence="3" id="KW-1185">Reference proteome</keyword>
<dbReference type="EMBL" id="OBEG01000003">
    <property type="protein sequence ID" value="SNY81649.1"/>
    <property type="molecule type" value="Genomic_DNA"/>
</dbReference>
<dbReference type="STRING" id="1379680.GCA_001612615_04880"/>
<dbReference type="OrthoDB" id="5505369at2"/>
<evidence type="ECO:0000256" key="1">
    <source>
        <dbReference type="SAM" id="MobiDB-lite"/>
    </source>
</evidence>
<name>A0A285L9L6_9NOCA</name>
<proteinExistence type="predicted"/>
<feature type="compositionally biased region" description="Polar residues" evidence="1">
    <location>
        <begin position="194"/>
        <end position="207"/>
    </location>
</feature>
<evidence type="ECO:0000313" key="2">
    <source>
        <dbReference type="EMBL" id="SNY81649.1"/>
    </source>
</evidence>
<accession>A0A285L9L6</accession>
<dbReference type="SUPFAM" id="SSF53335">
    <property type="entry name" value="S-adenosyl-L-methionine-dependent methyltransferases"/>
    <property type="match status" value="1"/>
</dbReference>
<dbReference type="InterPro" id="IPR029063">
    <property type="entry name" value="SAM-dependent_MTases_sf"/>
</dbReference>
<keyword evidence="2" id="KW-0808">Transferase</keyword>
<dbReference type="Proteomes" id="UP000219565">
    <property type="component" value="Unassembled WGS sequence"/>
</dbReference>
<dbReference type="Pfam" id="PF24675">
    <property type="entry name" value="NpmA"/>
    <property type="match status" value="1"/>
</dbReference>
<feature type="region of interest" description="Disordered" evidence="1">
    <location>
        <begin position="187"/>
        <end position="207"/>
    </location>
</feature>
<dbReference type="InterPro" id="IPR056262">
    <property type="entry name" value="NpmA"/>
</dbReference>
<dbReference type="GO" id="GO:0032259">
    <property type="term" value="P:methylation"/>
    <property type="evidence" value="ECO:0007669"/>
    <property type="project" value="UniProtKB-KW"/>
</dbReference>
<reference evidence="3" key="1">
    <citation type="submission" date="2017-09" db="EMBL/GenBank/DDBJ databases">
        <authorList>
            <person name="Varghese N."/>
            <person name="Submissions S."/>
        </authorList>
    </citation>
    <scope>NUCLEOTIDE SEQUENCE [LARGE SCALE GENOMIC DNA]</scope>
    <source>
        <strain evidence="3">DSM 45537</strain>
    </source>
</reference>
<evidence type="ECO:0000313" key="3">
    <source>
        <dbReference type="Proteomes" id="UP000219565"/>
    </source>
</evidence>
<sequence>MIGRHSAVLIDLGTGDGRAVLTAAAADPRRLVIGVDANAAGMIEASRKAARGKLTNALFVAAAAEHLPVELEGVADAVTVYFPWGSLLRGVVTADPVVVAGLAGLLKPGAALSILVSVTGHDRGSGLPPIGGNELRALAEPYAAHGLTIDEVTPATASDIAATGSSWGKRLGAGSQRNAWRIAARLSDAPRPLETTSEQRAITGTGR</sequence>
<dbReference type="AlphaFoldDB" id="A0A285L9L6"/>
<dbReference type="CDD" id="cd02440">
    <property type="entry name" value="AdoMet_MTases"/>
    <property type="match status" value="1"/>
</dbReference>